<evidence type="ECO:0000313" key="14">
    <source>
        <dbReference type="EMBL" id="KAK4218176.1"/>
    </source>
</evidence>
<dbReference type="GO" id="GO:0005524">
    <property type="term" value="F:ATP binding"/>
    <property type="evidence" value="ECO:0007669"/>
    <property type="project" value="UniProtKB-KW"/>
</dbReference>
<dbReference type="Gene3D" id="1.20.1560.10">
    <property type="entry name" value="ABC transporter type 1, transmembrane domain"/>
    <property type="match status" value="2"/>
</dbReference>
<dbReference type="Pfam" id="PF00005">
    <property type="entry name" value="ABC_tran"/>
    <property type="match status" value="2"/>
</dbReference>
<evidence type="ECO:0000256" key="4">
    <source>
        <dbReference type="ARBA" id="ARBA00022692"/>
    </source>
</evidence>
<evidence type="ECO:0000256" key="1">
    <source>
        <dbReference type="ARBA" id="ARBA00004141"/>
    </source>
</evidence>
<feature type="transmembrane region" description="Helical" evidence="11">
    <location>
        <begin position="983"/>
        <end position="1006"/>
    </location>
</feature>
<feature type="transmembrane region" description="Helical" evidence="11">
    <location>
        <begin position="305"/>
        <end position="327"/>
    </location>
</feature>
<dbReference type="InterPro" id="IPR036640">
    <property type="entry name" value="ABC1_TM_sf"/>
</dbReference>
<evidence type="ECO:0000256" key="2">
    <source>
        <dbReference type="ARBA" id="ARBA00007577"/>
    </source>
</evidence>
<evidence type="ECO:0000256" key="11">
    <source>
        <dbReference type="SAM" id="Phobius"/>
    </source>
</evidence>
<feature type="transmembrane region" description="Helical" evidence="11">
    <location>
        <begin position="125"/>
        <end position="143"/>
    </location>
</feature>
<reference evidence="14" key="1">
    <citation type="journal article" date="2023" name="Mol. Phylogenet. Evol.">
        <title>Genome-scale phylogeny and comparative genomics of the fungal order Sordariales.</title>
        <authorList>
            <person name="Hensen N."/>
            <person name="Bonometti L."/>
            <person name="Westerberg I."/>
            <person name="Brannstrom I.O."/>
            <person name="Guillou S."/>
            <person name="Cros-Aarteil S."/>
            <person name="Calhoun S."/>
            <person name="Haridas S."/>
            <person name="Kuo A."/>
            <person name="Mondo S."/>
            <person name="Pangilinan J."/>
            <person name="Riley R."/>
            <person name="LaButti K."/>
            <person name="Andreopoulos B."/>
            <person name="Lipzen A."/>
            <person name="Chen C."/>
            <person name="Yan M."/>
            <person name="Daum C."/>
            <person name="Ng V."/>
            <person name="Clum A."/>
            <person name="Steindorff A."/>
            <person name="Ohm R.A."/>
            <person name="Martin F."/>
            <person name="Silar P."/>
            <person name="Natvig D.O."/>
            <person name="Lalanne C."/>
            <person name="Gautier V."/>
            <person name="Ament-Velasquez S.L."/>
            <person name="Kruys A."/>
            <person name="Hutchinson M.I."/>
            <person name="Powell A.J."/>
            <person name="Barry K."/>
            <person name="Miller A.N."/>
            <person name="Grigoriev I.V."/>
            <person name="Debuchy R."/>
            <person name="Gladieux P."/>
            <person name="Hiltunen Thoren M."/>
            <person name="Johannesson H."/>
        </authorList>
    </citation>
    <scope>NUCLEOTIDE SEQUENCE</scope>
    <source>
        <strain evidence="14">PSN293</strain>
    </source>
</reference>
<feature type="domain" description="ABC transporter" evidence="12">
    <location>
        <begin position="1081"/>
        <end position="1318"/>
    </location>
</feature>
<keyword evidence="6" id="KW-0547">Nucleotide-binding</keyword>
<keyword evidence="9 11" id="KW-0472">Membrane</keyword>
<evidence type="ECO:0000256" key="6">
    <source>
        <dbReference type="ARBA" id="ARBA00022741"/>
    </source>
</evidence>
<proteinExistence type="inferred from homology"/>
<evidence type="ECO:0000259" key="12">
    <source>
        <dbReference type="PROSITE" id="PS50893"/>
    </source>
</evidence>
<dbReference type="PROSITE" id="PS00211">
    <property type="entry name" value="ABC_TRANSPORTER_1"/>
    <property type="match status" value="2"/>
</dbReference>
<dbReference type="Pfam" id="PF00664">
    <property type="entry name" value="ABC_membrane"/>
    <property type="match status" value="2"/>
</dbReference>
<evidence type="ECO:0000256" key="3">
    <source>
        <dbReference type="ARBA" id="ARBA00022448"/>
    </source>
</evidence>
<feature type="domain" description="ABC transporter" evidence="12">
    <location>
        <begin position="402"/>
        <end position="690"/>
    </location>
</feature>
<dbReference type="InterPro" id="IPR027417">
    <property type="entry name" value="P-loop_NTPase"/>
</dbReference>
<keyword evidence="4 11" id="KW-0812">Transmembrane</keyword>
<feature type="domain" description="ABC transmembrane type-1" evidence="13">
    <location>
        <begin position="760"/>
        <end position="1046"/>
    </location>
</feature>
<reference evidence="14" key="2">
    <citation type="submission" date="2023-05" db="EMBL/GenBank/DDBJ databases">
        <authorList>
            <consortium name="Lawrence Berkeley National Laboratory"/>
            <person name="Steindorff A."/>
            <person name="Hensen N."/>
            <person name="Bonometti L."/>
            <person name="Westerberg I."/>
            <person name="Brannstrom I.O."/>
            <person name="Guillou S."/>
            <person name="Cros-Aarteil S."/>
            <person name="Calhoun S."/>
            <person name="Haridas S."/>
            <person name="Kuo A."/>
            <person name="Mondo S."/>
            <person name="Pangilinan J."/>
            <person name="Riley R."/>
            <person name="Labutti K."/>
            <person name="Andreopoulos B."/>
            <person name="Lipzen A."/>
            <person name="Chen C."/>
            <person name="Yanf M."/>
            <person name="Daum C."/>
            <person name="Ng V."/>
            <person name="Clum A."/>
            <person name="Ohm R."/>
            <person name="Martin F."/>
            <person name="Silar P."/>
            <person name="Natvig D."/>
            <person name="Lalanne C."/>
            <person name="Gautier V."/>
            <person name="Ament-Velasquez S.L."/>
            <person name="Kruys A."/>
            <person name="Hutchinson M.I."/>
            <person name="Powell A.J."/>
            <person name="Barry K."/>
            <person name="Miller A.N."/>
            <person name="Grigoriev I.V."/>
            <person name="Debuchy R."/>
            <person name="Gladieux P."/>
            <person name="Thoren M.H."/>
            <person name="Johannesson H."/>
        </authorList>
    </citation>
    <scope>NUCLEOTIDE SEQUENCE</scope>
    <source>
        <strain evidence="14">PSN293</strain>
    </source>
</reference>
<feature type="transmembrane region" description="Helical" evidence="11">
    <location>
        <begin position="74"/>
        <end position="98"/>
    </location>
</feature>
<keyword evidence="8 11" id="KW-1133">Transmembrane helix</keyword>
<dbReference type="SMART" id="SM00382">
    <property type="entry name" value="AAA"/>
    <property type="match status" value="2"/>
</dbReference>
<dbReference type="InterPro" id="IPR011527">
    <property type="entry name" value="ABC1_TM_dom"/>
</dbReference>
<feature type="transmembrane region" description="Helical" evidence="11">
    <location>
        <begin position="227"/>
        <end position="248"/>
    </location>
</feature>
<accession>A0AAN6YHG9</accession>
<dbReference type="CDD" id="cd18578">
    <property type="entry name" value="ABC_6TM_Pgp_ABCB1_D2_like"/>
    <property type="match status" value="1"/>
</dbReference>
<evidence type="ECO:0000259" key="13">
    <source>
        <dbReference type="PROSITE" id="PS50929"/>
    </source>
</evidence>
<dbReference type="GO" id="GO:0005743">
    <property type="term" value="C:mitochondrial inner membrane"/>
    <property type="evidence" value="ECO:0007669"/>
    <property type="project" value="TreeGrafter"/>
</dbReference>
<evidence type="ECO:0000256" key="7">
    <source>
        <dbReference type="ARBA" id="ARBA00022840"/>
    </source>
</evidence>
<feature type="region of interest" description="Disordered" evidence="10">
    <location>
        <begin position="1"/>
        <end position="52"/>
    </location>
</feature>
<comment type="caution">
    <text evidence="14">The sequence shown here is derived from an EMBL/GenBank/DDBJ whole genome shotgun (WGS) entry which is preliminary data.</text>
</comment>
<dbReference type="PANTHER" id="PTHR43394">
    <property type="entry name" value="ATP-DEPENDENT PERMEASE MDL1, MITOCHONDRIAL"/>
    <property type="match status" value="1"/>
</dbReference>
<feature type="transmembrane region" description="Helical" evidence="11">
    <location>
        <begin position="902"/>
        <end position="922"/>
    </location>
</feature>
<keyword evidence="5" id="KW-0677">Repeat</keyword>
<keyword evidence="14" id="KW-0378">Hydrolase</keyword>
<dbReference type="GO" id="GO:0090374">
    <property type="term" value="P:oligopeptide export from mitochondrion"/>
    <property type="evidence" value="ECO:0007669"/>
    <property type="project" value="TreeGrafter"/>
</dbReference>
<evidence type="ECO:0000256" key="5">
    <source>
        <dbReference type="ARBA" id="ARBA00022737"/>
    </source>
</evidence>
<evidence type="ECO:0000313" key="15">
    <source>
        <dbReference type="Proteomes" id="UP001301769"/>
    </source>
</evidence>
<feature type="transmembrane region" description="Helical" evidence="11">
    <location>
        <begin position="799"/>
        <end position="825"/>
    </location>
</feature>
<dbReference type="Gene3D" id="3.40.50.300">
    <property type="entry name" value="P-loop containing nucleotide triphosphate hydrolases"/>
    <property type="match status" value="2"/>
</dbReference>
<dbReference type="InterPro" id="IPR003439">
    <property type="entry name" value="ABC_transporter-like_ATP-bd"/>
</dbReference>
<comment type="subcellular location">
    <subcellularLocation>
        <location evidence="1">Membrane</location>
        <topology evidence="1">Multi-pass membrane protein</topology>
    </subcellularLocation>
</comment>
<feature type="transmembrane region" description="Helical" evidence="11">
    <location>
        <begin position="339"/>
        <end position="357"/>
    </location>
</feature>
<dbReference type="SUPFAM" id="SSF52540">
    <property type="entry name" value="P-loop containing nucleoside triphosphate hydrolases"/>
    <property type="match status" value="3"/>
</dbReference>
<evidence type="ECO:0000256" key="10">
    <source>
        <dbReference type="SAM" id="MobiDB-lite"/>
    </source>
</evidence>
<keyword evidence="15" id="KW-1185">Reference proteome</keyword>
<protein>
    <submittedName>
        <fullName evidence="14">P-loop containing nucleoside triphosphate hydrolase protein</fullName>
    </submittedName>
</protein>
<feature type="compositionally biased region" description="Basic and acidic residues" evidence="10">
    <location>
        <begin position="1"/>
        <end position="14"/>
    </location>
</feature>
<evidence type="ECO:0000256" key="8">
    <source>
        <dbReference type="ARBA" id="ARBA00022989"/>
    </source>
</evidence>
<comment type="similarity">
    <text evidence="2">Belongs to the ABC transporter superfamily. ABCB family. Multidrug resistance exporter (TC 3.A.1.201) subfamily.</text>
</comment>
<gene>
    <name evidence="14" type="ORF">QBC37DRAFT_306180</name>
</gene>
<name>A0AAN6YHG9_9PEZI</name>
<dbReference type="EMBL" id="MU858054">
    <property type="protein sequence ID" value="KAK4218176.1"/>
    <property type="molecule type" value="Genomic_DNA"/>
</dbReference>
<feature type="transmembrane region" description="Helical" evidence="11">
    <location>
        <begin position="756"/>
        <end position="779"/>
    </location>
</feature>
<dbReference type="PROSITE" id="PS50929">
    <property type="entry name" value="ABC_TM1F"/>
    <property type="match status" value="2"/>
</dbReference>
<dbReference type="InterPro" id="IPR017871">
    <property type="entry name" value="ABC_transporter-like_CS"/>
</dbReference>
<dbReference type="PROSITE" id="PS50893">
    <property type="entry name" value="ABC_TRANSPORTER_2"/>
    <property type="match status" value="2"/>
</dbReference>
<keyword evidence="3" id="KW-0813">Transport</keyword>
<dbReference type="GO" id="GO:0016887">
    <property type="term" value="F:ATP hydrolysis activity"/>
    <property type="evidence" value="ECO:0007669"/>
    <property type="project" value="InterPro"/>
</dbReference>
<keyword evidence="7" id="KW-0067">ATP-binding</keyword>
<dbReference type="GO" id="GO:0015421">
    <property type="term" value="F:ABC-type oligopeptide transporter activity"/>
    <property type="evidence" value="ECO:0007669"/>
    <property type="project" value="TreeGrafter"/>
</dbReference>
<dbReference type="FunFam" id="3.40.50.300:FF:000913">
    <property type="entry name" value="ABC multidrug transporter SitT"/>
    <property type="match status" value="1"/>
</dbReference>
<sequence length="1323" mass="145547">MAEKKPVTPTRDSDFSLNLPKHGQTTPEKRLIEPLDPIKDAPETEKEAKNEAAEREATVKDYIRVFGYAQKWDIVLMVLAALASIGAGITMPLMNVIFGRLVNDFIGVSLGGMNLKAFESSLNKQALYIFALFLARFGLQYINKFCFRLIGIRMSAAIRLDYLRALFAQTVHVLDSMPSGAAASTITGTANTLQLGISEKLGVFLEFMSTVIAAIIVAFTFNWQLALVTSSVILYGNLVIGIILPFIIKGHSKVTRAEAKAGSIATEALGGIRMVTACGAENRVAARYSEWVKKAKQAGQATSPLFAAQFGLIFFGLFGSFALSFWYGIKSHVEGRLENVGTIVIVLMSVMLMVISLERISSPLITISKAMVAAAEFFAVIDAPQPKKGTLRDPDVSADKDIIFKDVHFAYPSRPSKKVLDGLDLRIRANMNTAIVGPSGSGKSTIVGLVEGWYTLHEQYRVAKAIEKDKKKKKGKKDGEDDDDAVVNINEEEVGPPVELKGSITTCGHELTDIDMKWWRSQIGLVQQEPFLFNDTIFKNVAHGLIGTEWENETDERKMELVKEACAESFADEFIDRLPEGYDTQVGDSGMKLSGGQRQRIAIARSIISKPKILILDEATSAIDVRGERIVQAALERASKGRTTITIAHRLSTIKNADRICVLQNGRVVERGTHESLLADETGAYYGLVHAQKLSLGDDTGHDSDDLEEEDIANVLSREKSAAKADTSGSKAEPTWKDRNFFNGFGKLLYEQRNKFPLYVLALIGAMGAASSVPLQAYLFAKILVIFEQPETLMEQGIFWSKMWAVLAAVVGGSYFLTMAAATNVEHYIAATYRREYFINTMFQKTSYFDAEDNSLGQLTARLSSDPSALKELLGINLMMMIIGGFSLIGALVISFVYGWKLALVALFVTVPLGLLAGFYRVRYELEFAKMNEAVFQESSKFGAESIGAFRTVSALVMEDTITKRYQDLLQGHVMSAYKKARWMTIVIAYSDSVSLACQALIFWYGGRLLLSGEYSTTAFFVTYMAMIQGAESAGQWLSFGPNIAQAMAASNRILEARGSRLHDDSAESSEIPDSEGGIQIEIQDLHFKYPTRDVSIFKGLNLTIPRGQFTALVGASGSGKTSIVSLLERFYDPVRGRILMNGKDISEINVYKYRKLLSLVAQEPSLFQGTIKENILLGVDPNEISDEQLHQCCRDANVHDFIVSLPDGYNTNIGSKGVSLSGGQKQRISIARALVRNPKVLLLDEATSALDSASEKLVQAAFERVAKGRTTVAVAHRLATIQKADVIYVLGEGKVLEKGNHNELLKKKGVYWHMCHNQALDR</sequence>
<dbReference type="SUPFAM" id="SSF90123">
    <property type="entry name" value="ABC transporter transmembrane region"/>
    <property type="match status" value="2"/>
</dbReference>
<dbReference type="InterPro" id="IPR039421">
    <property type="entry name" value="Type_1_exporter"/>
</dbReference>
<feature type="domain" description="ABC transmembrane type-1" evidence="13">
    <location>
        <begin position="78"/>
        <end position="369"/>
    </location>
</feature>
<evidence type="ECO:0000256" key="9">
    <source>
        <dbReference type="ARBA" id="ARBA00023136"/>
    </source>
</evidence>
<dbReference type="Proteomes" id="UP001301769">
    <property type="component" value="Unassembled WGS sequence"/>
</dbReference>
<dbReference type="CDD" id="cd18577">
    <property type="entry name" value="ABC_6TM_Pgp_ABCB1_D1_like"/>
    <property type="match status" value="1"/>
</dbReference>
<feature type="transmembrane region" description="Helical" evidence="11">
    <location>
        <begin position="873"/>
        <end position="896"/>
    </location>
</feature>
<dbReference type="InterPro" id="IPR003593">
    <property type="entry name" value="AAA+_ATPase"/>
</dbReference>
<feature type="transmembrane region" description="Helical" evidence="11">
    <location>
        <begin position="201"/>
        <end position="221"/>
    </location>
</feature>
<dbReference type="PANTHER" id="PTHR43394:SF11">
    <property type="entry name" value="ATP-BINDING CASSETTE TRANSPORTER"/>
    <property type="match status" value="1"/>
</dbReference>
<dbReference type="CDD" id="cd03249">
    <property type="entry name" value="ABC_MTABC3_MDL1_MDL2"/>
    <property type="match status" value="1"/>
</dbReference>
<feature type="compositionally biased region" description="Basic and acidic residues" evidence="10">
    <location>
        <begin position="27"/>
        <end position="52"/>
    </location>
</feature>
<organism evidence="14 15">
    <name type="scientific">Rhypophila decipiens</name>
    <dbReference type="NCBI Taxonomy" id="261697"/>
    <lineage>
        <taxon>Eukaryota</taxon>
        <taxon>Fungi</taxon>
        <taxon>Dikarya</taxon>
        <taxon>Ascomycota</taxon>
        <taxon>Pezizomycotina</taxon>
        <taxon>Sordariomycetes</taxon>
        <taxon>Sordariomycetidae</taxon>
        <taxon>Sordariales</taxon>
        <taxon>Naviculisporaceae</taxon>
        <taxon>Rhypophila</taxon>
    </lineage>
</organism>